<gene>
    <name evidence="2" type="ORF">PanWU01x14_089660</name>
</gene>
<protein>
    <submittedName>
        <fullName evidence="2">Uncharacterized protein</fullName>
    </submittedName>
</protein>
<evidence type="ECO:0000313" key="2">
    <source>
        <dbReference type="EMBL" id="PON69243.1"/>
    </source>
</evidence>
<sequence>LAAMITKVYALIYILGPWCSSLQLLTMISFLMYLKIPDH</sequence>
<keyword evidence="1" id="KW-0472">Membrane</keyword>
<dbReference type="EMBL" id="JXTB01000057">
    <property type="protein sequence ID" value="PON69243.1"/>
    <property type="molecule type" value="Genomic_DNA"/>
</dbReference>
<evidence type="ECO:0000313" key="3">
    <source>
        <dbReference type="Proteomes" id="UP000237105"/>
    </source>
</evidence>
<proteinExistence type="predicted"/>
<name>A0A2P5D7G2_PARAD</name>
<keyword evidence="1" id="KW-0812">Transmembrane</keyword>
<dbReference type="Proteomes" id="UP000237105">
    <property type="component" value="Unassembled WGS sequence"/>
</dbReference>
<comment type="caution">
    <text evidence="2">The sequence shown here is derived from an EMBL/GenBank/DDBJ whole genome shotgun (WGS) entry which is preliminary data.</text>
</comment>
<feature type="transmembrane region" description="Helical" evidence="1">
    <location>
        <begin position="12"/>
        <end position="34"/>
    </location>
</feature>
<dbReference type="OrthoDB" id="10286123at2759"/>
<dbReference type="AlphaFoldDB" id="A0A2P5D7G2"/>
<feature type="non-terminal residue" evidence="2">
    <location>
        <position position="1"/>
    </location>
</feature>
<reference evidence="3" key="1">
    <citation type="submission" date="2016-06" db="EMBL/GenBank/DDBJ databases">
        <title>Parallel loss of symbiosis genes in relatives of nitrogen-fixing non-legume Parasponia.</title>
        <authorList>
            <person name="Van Velzen R."/>
            <person name="Holmer R."/>
            <person name="Bu F."/>
            <person name="Rutten L."/>
            <person name="Van Zeijl A."/>
            <person name="Liu W."/>
            <person name="Santuari L."/>
            <person name="Cao Q."/>
            <person name="Sharma T."/>
            <person name="Shen D."/>
            <person name="Roswanjaya Y."/>
            <person name="Wardhani T."/>
            <person name="Kalhor M.S."/>
            <person name="Jansen J."/>
            <person name="Van den Hoogen J."/>
            <person name="Gungor B."/>
            <person name="Hartog M."/>
            <person name="Hontelez J."/>
            <person name="Verver J."/>
            <person name="Yang W.-C."/>
            <person name="Schijlen E."/>
            <person name="Repin R."/>
            <person name="Schilthuizen M."/>
            <person name="Schranz E."/>
            <person name="Heidstra R."/>
            <person name="Miyata K."/>
            <person name="Fedorova E."/>
            <person name="Kohlen W."/>
            <person name="Bisseling T."/>
            <person name="Smit S."/>
            <person name="Geurts R."/>
        </authorList>
    </citation>
    <scope>NUCLEOTIDE SEQUENCE [LARGE SCALE GENOMIC DNA]</scope>
    <source>
        <strain evidence="3">cv. WU1-14</strain>
    </source>
</reference>
<accession>A0A2P5D7G2</accession>
<organism evidence="2 3">
    <name type="scientific">Parasponia andersonii</name>
    <name type="common">Sponia andersonii</name>
    <dbReference type="NCBI Taxonomy" id="3476"/>
    <lineage>
        <taxon>Eukaryota</taxon>
        <taxon>Viridiplantae</taxon>
        <taxon>Streptophyta</taxon>
        <taxon>Embryophyta</taxon>
        <taxon>Tracheophyta</taxon>
        <taxon>Spermatophyta</taxon>
        <taxon>Magnoliopsida</taxon>
        <taxon>eudicotyledons</taxon>
        <taxon>Gunneridae</taxon>
        <taxon>Pentapetalae</taxon>
        <taxon>rosids</taxon>
        <taxon>fabids</taxon>
        <taxon>Rosales</taxon>
        <taxon>Cannabaceae</taxon>
        <taxon>Parasponia</taxon>
    </lineage>
</organism>
<evidence type="ECO:0000256" key="1">
    <source>
        <dbReference type="SAM" id="Phobius"/>
    </source>
</evidence>
<keyword evidence="1" id="KW-1133">Transmembrane helix</keyword>
<keyword evidence="3" id="KW-1185">Reference proteome</keyword>